<evidence type="ECO:0000259" key="2">
    <source>
        <dbReference type="PROSITE" id="PS50157"/>
    </source>
</evidence>
<keyword evidence="4" id="KW-1185">Reference proteome</keyword>
<protein>
    <recommendedName>
        <fullName evidence="2">C2H2-type domain-containing protein</fullName>
    </recommendedName>
</protein>
<reference evidence="3 4" key="1">
    <citation type="submission" date="2022-10" db="EMBL/GenBank/DDBJ databases">
        <title>High-quality genome sequences of two octocoral-associated bacteria, Endozoicomonas euniceicola EF212 and Endozoicomonas gorgoniicola PS125.</title>
        <authorList>
            <person name="Chiou Y.-J."/>
            <person name="Chen Y.-H."/>
        </authorList>
    </citation>
    <scope>NUCLEOTIDE SEQUENCE [LARGE SCALE GENOMIC DNA]</scope>
    <source>
        <strain evidence="3 4">PS125</strain>
    </source>
</reference>
<dbReference type="InterPro" id="IPR013087">
    <property type="entry name" value="Znf_C2H2_type"/>
</dbReference>
<keyword evidence="1" id="KW-0479">Metal-binding</keyword>
<gene>
    <name evidence="3" type="ORF">NX722_10925</name>
</gene>
<dbReference type="Proteomes" id="UP001209854">
    <property type="component" value="Unassembled WGS sequence"/>
</dbReference>
<feature type="domain" description="C2H2-type" evidence="2">
    <location>
        <begin position="122"/>
        <end position="149"/>
    </location>
</feature>
<evidence type="ECO:0000313" key="3">
    <source>
        <dbReference type="EMBL" id="MCW7553139.1"/>
    </source>
</evidence>
<keyword evidence="1" id="KW-0862">Zinc</keyword>
<sequence>MTDERKLAIPAPEGDIQVNFCKNPKCNNFGIAPEGPDGNRRYRYLQKTPLTHALFCKACDRISILKANTSINSELQRFQFPVDSQPPLVCPEKSCENHARVVHQHQGSYRKFGKTASGSPRYQCKSCGKIFSQKKQTRRHRRPELNERIFMSLVNRIPFNRICEIENVQPKTIYDKLTYIYNHCRRFSAKHELKLARQPKKDFFLATDTRNLHLNWQHASSRKNTCIQTVTTVDTDSGYVLACHDNINMEYSLEAIEQQLNDYPGSQPLAFRPHAHFLVRSDYRATDVKSPAIQSNNLLEDIEQKYREMSIRQDFAVAGVLNNNTSPPSEGVQVRFDYTLYGHFARLKQLLPDAGKHIFYLAYDSGLREACISLYADRIRSGQAEAFYIRIGNELSIASKRQKIREANNHFRAVQECHPHLDKRAIEQLIILERMKEMPVIGHWGDSWLFHPSPHMGEPDKAVCHITHQSQLPEKELANYYLHASLFGASQFYERLKNRISMVPIQNNAEPPGMWKLYGAYKPSVVIKLIEILRTYHNFVLTDKYGETPAKRLGISQQGYSISEILNCQPGKTMTSGLKETIVA</sequence>
<dbReference type="PROSITE" id="PS50157">
    <property type="entry name" value="ZINC_FINGER_C2H2_2"/>
    <property type="match status" value="1"/>
</dbReference>
<evidence type="ECO:0000313" key="4">
    <source>
        <dbReference type="Proteomes" id="UP001209854"/>
    </source>
</evidence>
<organism evidence="3 4">
    <name type="scientific">Endozoicomonas gorgoniicola</name>
    <dbReference type="NCBI Taxonomy" id="1234144"/>
    <lineage>
        <taxon>Bacteria</taxon>
        <taxon>Pseudomonadati</taxon>
        <taxon>Pseudomonadota</taxon>
        <taxon>Gammaproteobacteria</taxon>
        <taxon>Oceanospirillales</taxon>
        <taxon>Endozoicomonadaceae</taxon>
        <taxon>Endozoicomonas</taxon>
    </lineage>
</organism>
<accession>A0ABT3MVW2</accession>
<dbReference type="SUPFAM" id="SSF57667">
    <property type="entry name" value="beta-beta-alpha zinc fingers"/>
    <property type="match status" value="1"/>
</dbReference>
<keyword evidence="1" id="KW-0863">Zinc-finger</keyword>
<evidence type="ECO:0000256" key="1">
    <source>
        <dbReference type="PROSITE-ProRule" id="PRU00042"/>
    </source>
</evidence>
<comment type="caution">
    <text evidence="3">The sequence shown here is derived from an EMBL/GenBank/DDBJ whole genome shotgun (WGS) entry which is preliminary data.</text>
</comment>
<dbReference type="InterPro" id="IPR036236">
    <property type="entry name" value="Znf_C2H2_sf"/>
</dbReference>
<name>A0ABT3MVW2_9GAMM</name>
<dbReference type="RefSeq" id="WP_262567999.1">
    <property type="nucleotide sequence ID" value="NZ_JAPFCC010000001.1"/>
</dbReference>
<proteinExistence type="predicted"/>
<dbReference type="EMBL" id="JAPFCC010000001">
    <property type="protein sequence ID" value="MCW7553139.1"/>
    <property type="molecule type" value="Genomic_DNA"/>
</dbReference>